<organism evidence="1 2">
    <name type="scientific">Domibacillus iocasae</name>
    <dbReference type="NCBI Taxonomy" id="1714016"/>
    <lineage>
        <taxon>Bacteria</taxon>
        <taxon>Bacillati</taxon>
        <taxon>Bacillota</taxon>
        <taxon>Bacilli</taxon>
        <taxon>Bacillales</taxon>
        <taxon>Bacillaceae</taxon>
        <taxon>Domibacillus</taxon>
    </lineage>
</organism>
<dbReference type="InterPro" id="IPR016024">
    <property type="entry name" value="ARM-type_fold"/>
</dbReference>
<dbReference type="Pfam" id="PF08713">
    <property type="entry name" value="DNA_alkylation"/>
    <property type="match status" value="1"/>
</dbReference>
<dbReference type="SUPFAM" id="SSF48371">
    <property type="entry name" value="ARM repeat"/>
    <property type="match status" value="1"/>
</dbReference>
<evidence type="ECO:0000313" key="2">
    <source>
        <dbReference type="Proteomes" id="UP000095658"/>
    </source>
</evidence>
<comment type="caution">
    <text evidence="1">The sequence shown here is derived from an EMBL/GenBank/DDBJ whole genome shotgun (WGS) entry which is preliminary data.</text>
</comment>
<sequence>MADLKDLFNQAFVESLAAVFERYDASFHRQRFLNHTYENDWAALAFKQRVRRLSSALHIGMDKPYDEALSILKKAAPHFQGLTGIVFPDYIEQYGLNHWEESIGALAELTVHSTSEFAVRPFLLMDPDRMLAQMKQWIKNNNEHIRRLASEGARPRLPWGQSIPLFKEDPSPLFPLLEPLLEDPSLYVRKSVANHLNDISKTHPECLIELVRQRHGHNRHTDWILRHASRTLLKQGNPDMLHLFGYPSSKNVSVRCLPVETNSIAIGGALHFSVELYASVDTKARIEYAIDYMKKSGRPSRKIFQLADTFLTGGQSKTYSRTQSFRNMTTRTHYVGEHTLTILVNGIAKGSFSFQVTN</sequence>
<dbReference type="PROSITE" id="PS50077">
    <property type="entry name" value="HEAT_REPEAT"/>
    <property type="match status" value="1"/>
</dbReference>
<dbReference type="Gene3D" id="1.25.40.290">
    <property type="entry name" value="ARM repeat domains"/>
    <property type="match status" value="1"/>
</dbReference>
<keyword evidence="2" id="KW-1185">Reference proteome</keyword>
<dbReference type="RefSeq" id="WP_069937066.1">
    <property type="nucleotide sequence ID" value="NZ_MAMP01000003.1"/>
</dbReference>
<dbReference type="Proteomes" id="UP000095658">
    <property type="component" value="Unassembled WGS sequence"/>
</dbReference>
<dbReference type="InterPro" id="IPR021133">
    <property type="entry name" value="HEAT_type_2"/>
</dbReference>
<dbReference type="EMBL" id="MAMP01000003">
    <property type="protein sequence ID" value="OES46327.1"/>
    <property type="molecule type" value="Genomic_DNA"/>
</dbReference>
<name>A0A1E7DTB4_9BACI</name>
<dbReference type="InterPro" id="IPR014825">
    <property type="entry name" value="DNA_alkylation"/>
</dbReference>
<evidence type="ECO:0000313" key="1">
    <source>
        <dbReference type="EMBL" id="OES46327.1"/>
    </source>
</evidence>
<evidence type="ECO:0008006" key="3">
    <source>
        <dbReference type="Google" id="ProtNLM"/>
    </source>
</evidence>
<dbReference type="OrthoDB" id="9797162at2"/>
<gene>
    <name evidence="1" type="ORF">BA724_15040</name>
</gene>
<proteinExistence type="predicted"/>
<dbReference type="AlphaFoldDB" id="A0A1E7DTB4"/>
<accession>A0A1E7DTB4</accession>
<protein>
    <recommendedName>
        <fullName evidence="3">DNA alkylation repair protein</fullName>
    </recommendedName>
</protein>
<reference evidence="1 2" key="1">
    <citation type="submission" date="2016-06" db="EMBL/GenBank/DDBJ databases">
        <title>Domibacillus iocasae genome sequencing.</title>
        <authorList>
            <person name="Verma A."/>
            <person name="Pal Y."/>
            <person name="Ojha A.K."/>
            <person name="Krishnamurthi S."/>
        </authorList>
    </citation>
    <scope>NUCLEOTIDE SEQUENCE [LARGE SCALE GENOMIC DNA]</scope>
    <source>
        <strain evidence="1 2">DSM 29979</strain>
    </source>
</reference>